<gene>
    <name evidence="1" type="ORF">RHSP_63987</name>
</gene>
<evidence type="ECO:0000313" key="1">
    <source>
        <dbReference type="EMBL" id="ENN89759.1"/>
    </source>
</evidence>
<evidence type="ECO:0000313" key="2">
    <source>
        <dbReference type="Proteomes" id="UP000012429"/>
    </source>
</evidence>
<reference evidence="1 2" key="1">
    <citation type="journal article" date="2012" name="BMC Genomics">
        <title>Genomic basis of broad host range and environmental adaptability of Rhizobium tropici CIAT 899 and Rhizobium sp. PRF 81 which are used in inoculants for common bean (Phaseolus vulgaris L.).</title>
        <authorList>
            <person name="Ormeno-Orrillo E."/>
            <person name="Menna P."/>
            <person name="Almeida L.G."/>
            <person name="Ollero F.J."/>
            <person name="Nicolas M.F."/>
            <person name="Pains Rodrigues E."/>
            <person name="Shigueyoshi Nakatani A."/>
            <person name="Silva Batista J.S."/>
            <person name="Oliveira Chueire L.M."/>
            <person name="Souza R.C."/>
            <person name="Ribeiro Vasconcelos A.T."/>
            <person name="Megias M."/>
            <person name="Hungria M."/>
            <person name="Martinez-Romero E."/>
        </authorList>
    </citation>
    <scope>NUCLEOTIDE SEQUENCE [LARGE SCALE GENOMIC DNA]</scope>
    <source>
        <strain evidence="1 2">PRF 81</strain>
    </source>
</reference>
<name>N6UB58_9HYPH</name>
<dbReference type="AlphaFoldDB" id="N6UB58"/>
<protein>
    <submittedName>
        <fullName evidence="1">Uncharacterized protein</fullName>
    </submittedName>
</protein>
<sequence>MRLTEFYGPFDQISKENDLISREFRQRYKQGSDEFRTLIALLDEKWRNGLDQSDKALLEKIIQNGKDLRQLIRSKSGLVDSQIAPILASAAAHFSVLKMAAGGQLQNQPERFAAYVYPRELDPAIAKEIARLNKRIRALLNDPGARHAPISPLMLT</sequence>
<dbReference type="PATRIC" id="fig|363754.4.peg.109"/>
<organism evidence="1 2">
    <name type="scientific">Rhizobium freirei PRF 81</name>
    <dbReference type="NCBI Taxonomy" id="363754"/>
    <lineage>
        <taxon>Bacteria</taxon>
        <taxon>Pseudomonadati</taxon>
        <taxon>Pseudomonadota</taxon>
        <taxon>Alphaproteobacteria</taxon>
        <taxon>Hyphomicrobiales</taxon>
        <taxon>Rhizobiaceae</taxon>
        <taxon>Rhizobium/Agrobacterium group</taxon>
        <taxon>Rhizobium</taxon>
    </lineage>
</organism>
<accession>N6UB58</accession>
<comment type="caution">
    <text evidence="1">The sequence shown here is derived from an EMBL/GenBank/DDBJ whole genome shotgun (WGS) entry which is preliminary data.</text>
</comment>
<dbReference type="EMBL" id="AQHN01000002">
    <property type="protein sequence ID" value="ENN89759.1"/>
    <property type="molecule type" value="Genomic_DNA"/>
</dbReference>
<proteinExistence type="predicted"/>
<dbReference type="Proteomes" id="UP000012429">
    <property type="component" value="Unassembled WGS sequence"/>
</dbReference>
<keyword evidence="2" id="KW-1185">Reference proteome</keyword>